<dbReference type="EMBL" id="FOBH01000002">
    <property type="protein sequence ID" value="SEK55706.1"/>
    <property type="molecule type" value="Genomic_DNA"/>
</dbReference>
<dbReference type="AlphaFoldDB" id="A0A1H7HZJ2"/>
<gene>
    <name evidence="1" type="ORF">SAMN05216387_1028</name>
</gene>
<dbReference type="STRING" id="1233.SAMN05216387_1028"/>
<name>A0A1H7HZJ2_9PROT</name>
<reference evidence="1 2" key="1">
    <citation type="submission" date="2016-10" db="EMBL/GenBank/DDBJ databases">
        <authorList>
            <person name="de Groot N.N."/>
        </authorList>
    </citation>
    <scope>NUCLEOTIDE SEQUENCE [LARGE SCALE GENOMIC DNA]</scope>
    <source>
        <strain evidence="1 2">Nv1</strain>
    </source>
</reference>
<organism evidence="1 2">
    <name type="scientific">Nitrosovibrio tenuis</name>
    <dbReference type="NCBI Taxonomy" id="1233"/>
    <lineage>
        <taxon>Bacteria</taxon>
        <taxon>Pseudomonadati</taxon>
        <taxon>Pseudomonadota</taxon>
        <taxon>Betaproteobacteria</taxon>
        <taxon>Nitrosomonadales</taxon>
        <taxon>Nitrosomonadaceae</taxon>
        <taxon>Nitrosovibrio</taxon>
    </lineage>
</organism>
<keyword evidence="2" id="KW-1185">Reference proteome</keyword>
<evidence type="ECO:0000313" key="2">
    <source>
        <dbReference type="Proteomes" id="UP000198620"/>
    </source>
</evidence>
<protein>
    <submittedName>
        <fullName evidence="1">Uncharacterized protein</fullName>
    </submittedName>
</protein>
<proteinExistence type="predicted"/>
<accession>A0A1H7HZJ2</accession>
<dbReference type="Proteomes" id="UP000198620">
    <property type="component" value="Unassembled WGS sequence"/>
</dbReference>
<evidence type="ECO:0000313" key="1">
    <source>
        <dbReference type="EMBL" id="SEK55706.1"/>
    </source>
</evidence>
<sequence>MNDNVLYHSQKEGLHEIAQTQTAAEAIFSLQMVRPRGGMQTSTMRSGISSTPQSSLHEGRSLYQHARCGRPFRNSPAGISPDSWSPVRRHQVLSPALLYYFPAIPDGVVYLKKVA</sequence>